<dbReference type="InParanoid" id="A0A7J7E280"/>
<keyword evidence="3" id="KW-1185">Reference proteome</keyword>
<dbReference type="Proteomes" id="UP000593562">
    <property type="component" value="Unassembled WGS sequence"/>
</dbReference>
<sequence>MDIQGRSGHAYQTEQPPSKSNYPFIHPMPYQASYSNPMVAGSSHPSASGPSYQPPRPRTPPPPPRNIGYIPTFLPRRDHSGENYVNMSSSVAAPGRGGARPGFALGAAAGALVAGAVIFGDDFMSGFQAPAGFQDASLTITTDPPF</sequence>
<dbReference type="EMBL" id="JAAARO010000001">
    <property type="protein sequence ID" value="KAF5752641.1"/>
    <property type="molecule type" value="Genomic_DNA"/>
</dbReference>
<comment type="caution">
    <text evidence="2">The sequence shown here is derived from an EMBL/GenBank/DDBJ whole genome shotgun (WGS) entry which is preliminary data.</text>
</comment>
<protein>
    <submittedName>
        <fullName evidence="2">Calcium-dependent lipid-binding family protein</fullName>
    </submittedName>
</protein>
<evidence type="ECO:0000313" key="3">
    <source>
        <dbReference type="Proteomes" id="UP000593562"/>
    </source>
</evidence>
<proteinExistence type="predicted"/>
<evidence type="ECO:0000313" key="2">
    <source>
        <dbReference type="EMBL" id="KAF5752641.1"/>
    </source>
</evidence>
<accession>A0A7J7E280</accession>
<evidence type="ECO:0000256" key="1">
    <source>
        <dbReference type="SAM" id="MobiDB-lite"/>
    </source>
</evidence>
<feature type="compositionally biased region" description="Pro residues" evidence="1">
    <location>
        <begin position="52"/>
        <end position="65"/>
    </location>
</feature>
<organism evidence="2 3">
    <name type="scientific">Tripterygium wilfordii</name>
    <name type="common">Thunder God vine</name>
    <dbReference type="NCBI Taxonomy" id="458696"/>
    <lineage>
        <taxon>Eukaryota</taxon>
        <taxon>Viridiplantae</taxon>
        <taxon>Streptophyta</taxon>
        <taxon>Embryophyta</taxon>
        <taxon>Tracheophyta</taxon>
        <taxon>Spermatophyta</taxon>
        <taxon>Magnoliopsida</taxon>
        <taxon>eudicotyledons</taxon>
        <taxon>Gunneridae</taxon>
        <taxon>Pentapetalae</taxon>
        <taxon>rosids</taxon>
        <taxon>fabids</taxon>
        <taxon>Celastrales</taxon>
        <taxon>Celastraceae</taxon>
        <taxon>Tripterygium</taxon>
    </lineage>
</organism>
<feature type="compositionally biased region" description="Polar residues" evidence="1">
    <location>
        <begin position="10"/>
        <end position="21"/>
    </location>
</feature>
<dbReference type="AlphaFoldDB" id="A0A7J7E280"/>
<feature type="region of interest" description="Disordered" evidence="1">
    <location>
        <begin position="1"/>
        <end position="67"/>
    </location>
</feature>
<name>A0A7J7E280_TRIWF</name>
<gene>
    <name evidence="2" type="ORF">HS088_TW01G00556</name>
</gene>
<reference evidence="2 3" key="1">
    <citation type="journal article" date="2020" name="Nat. Commun.">
        <title>Genome of Tripterygium wilfordii and identification of cytochrome P450 involved in triptolide biosynthesis.</title>
        <authorList>
            <person name="Tu L."/>
            <person name="Su P."/>
            <person name="Zhang Z."/>
            <person name="Gao L."/>
            <person name="Wang J."/>
            <person name="Hu T."/>
            <person name="Zhou J."/>
            <person name="Zhang Y."/>
            <person name="Zhao Y."/>
            <person name="Liu Y."/>
            <person name="Song Y."/>
            <person name="Tong Y."/>
            <person name="Lu Y."/>
            <person name="Yang J."/>
            <person name="Xu C."/>
            <person name="Jia M."/>
            <person name="Peters R.J."/>
            <person name="Huang L."/>
            <person name="Gao W."/>
        </authorList>
    </citation>
    <scope>NUCLEOTIDE SEQUENCE [LARGE SCALE GENOMIC DNA]</scope>
    <source>
        <strain evidence="3">cv. XIE 37</strain>
        <tissue evidence="2">Leaf</tissue>
    </source>
</reference>
<feature type="compositionally biased region" description="Low complexity" evidence="1">
    <location>
        <begin position="40"/>
        <end position="51"/>
    </location>
</feature>